<dbReference type="AlphaFoldDB" id="A0A7R8CPI9"/>
<reference evidence="2" key="1">
    <citation type="submission" date="2021-02" db="EMBL/GenBank/DDBJ databases">
        <authorList>
            <person name="Bekaert M."/>
        </authorList>
    </citation>
    <scope>NUCLEOTIDE SEQUENCE</scope>
    <source>
        <strain evidence="2">IoA-00</strain>
    </source>
</reference>
<evidence type="ECO:0000313" key="3">
    <source>
        <dbReference type="Proteomes" id="UP000675881"/>
    </source>
</evidence>
<dbReference type="EMBL" id="HG994593">
    <property type="protein sequence ID" value="CAF2849370.1"/>
    <property type="molecule type" value="Genomic_DNA"/>
</dbReference>
<evidence type="ECO:0000313" key="2">
    <source>
        <dbReference type="EMBL" id="CAF2849370.1"/>
    </source>
</evidence>
<feature type="region of interest" description="Disordered" evidence="1">
    <location>
        <begin position="19"/>
        <end position="52"/>
    </location>
</feature>
<gene>
    <name evidence="2" type="ORF">LSAA_4829</name>
</gene>
<protein>
    <submittedName>
        <fullName evidence="2">(salmon louse) hypothetical protein</fullName>
    </submittedName>
</protein>
<dbReference type="Proteomes" id="UP000675881">
    <property type="component" value="Chromosome 14"/>
</dbReference>
<proteinExistence type="predicted"/>
<organism evidence="2 3">
    <name type="scientific">Lepeophtheirus salmonis</name>
    <name type="common">Salmon louse</name>
    <name type="synonym">Caligus salmonis</name>
    <dbReference type="NCBI Taxonomy" id="72036"/>
    <lineage>
        <taxon>Eukaryota</taxon>
        <taxon>Metazoa</taxon>
        <taxon>Ecdysozoa</taxon>
        <taxon>Arthropoda</taxon>
        <taxon>Crustacea</taxon>
        <taxon>Multicrustacea</taxon>
        <taxon>Hexanauplia</taxon>
        <taxon>Copepoda</taxon>
        <taxon>Siphonostomatoida</taxon>
        <taxon>Caligidae</taxon>
        <taxon>Lepeophtheirus</taxon>
    </lineage>
</organism>
<name>A0A7R8CPI9_LEPSM</name>
<accession>A0A7R8CPI9</accession>
<evidence type="ECO:0000256" key="1">
    <source>
        <dbReference type="SAM" id="MobiDB-lite"/>
    </source>
</evidence>
<dbReference type="OrthoDB" id="6381181at2759"/>
<feature type="compositionally biased region" description="Polar residues" evidence="1">
    <location>
        <begin position="312"/>
        <end position="330"/>
    </location>
</feature>
<sequence length="359" mass="40217">MDHRRKCTNRPLKIITNLFSRGKHKNRSNNGSNNNKNLLDHENNPTTPGDNGLDCISAGSTCRSTGDLELDALHLSRRDNPYLQILNSRECLLSESPPQSFTSPTRSCDPLIISPEIHSHLVRSPPPISWPISPRSGTFSPIEFSSVDGLDEYRRSHSEEHILGSRSVTASMMLSPVRGATPDIVCSSPNYYGGERSGGRHSRFANWRNMDKSTENDLLSPKNTPNDDVGATMNFSVDEQDGIHAYRHKFLSGSRSLISNGGNQFYRSNRASSAVRRDSYWQNQWRNKSDIKSMENLINDGGYYNDHDRKSSFSQSTRGDPPASSSSPRCNRSFYLRKSITLRPKSGDGPIYMDIESQS</sequence>
<keyword evidence="3" id="KW-1185">Reference proteome</keyword>
<feature type="region of interest" description="Disordered" evidence="1">
    <location>
        <begin position="302"/>
        <end position="332"/>
    </location>
</feature>
<feature type="compositionally biased region" description="Low complexity" evidence="1">
    <location>
        <begin position="28"/>
        <end position="37"/>
    </location>
</feature>